<evidence type="ECO:0000256" key="6">
    <source>
        <dbReference type="ARBA" id="ARBA00022683"/>
    </source>
</evidence>
<evidence type="ECO:0000313" key="16">
    <source>
        <dbReference type="Proteomes" id="UP001279681"/>
    </source>
</evidence>
<keyword evidence="9 12" id="KW-1133">Transmembrane helix</keyword>
<evidence type="ECO:0000256" key="12">
    <source>
        <dbReference type="SAM" id="Phobius"/>
    </source>
</evidence>
<dbReference type="InterPro" id="IPR010975">
    <property type="entry name" value="PTS_IIBC_a_glc"/>
</dbReference>
<reference evidence="16" key="1">
    <citation type="submission" date="2023-07" db="EMBL/GenBank/DDBJ databases">
        <authorList>
            <person name="Colorado M.A."/>
            <person name="Villamil L.M."/>
            <person name="Melo J.F."/>
            <person name="Rodriguez J.A."/>
            <person name="Ruiz R.Y."/>
        </authorList>
    </citation>
    <scope>NUCLEOTIDE SEQUENCE [LARGE SCALE GENOMIC DNA]</scope>
    <source>
        <strain evidence="16">C33</strain>
    </source>
</reference>
<dbReference type="EMBL" id="JAVIKH010000001">
    <property type="protein sequence ID" value="MDX8334929.1"/>
    <property type="molecule type" value="Genomic_DNA"/>
</dbReference>
<gene>
    <name evidence="15" type="ORF">RFV38_00195</name>
</gene>
<dbReference type="InterPro" id="IPR003352">
    <property type="entry name" value="PTS_EIIC"/>
</dbReference>
<feature type="transmembrane region" description="Helical" evidence="12">
    <location>
        <begin position="199"/>
        <end position="221"/>
    </location>
</feature>
<dbReference type="PANTHER" id="PTHR30009:SF12">
    <property type="entry name" value="PHOSPHOTRANSFERASE IIC COMPONENT GLVC"/>
    <property type="match status" value="1"/>
</dbReference>
<dbReference type="PROSITE" id="PS51103">
    <property type="entry name" value="PTS_EIIC_TYPE_1"/>
    <property type="match status" value="1"/>
</dbReference>
<dbReference type="NCBIfam" id="TIGR00826">
    <property type="entry name" value="EIIB_glc"/>
    <property type="match status" value="1"/>
</dbReference>
<feature type="transmembrane region" description="Helical" evidence="12">
    <location>
        <begin position="129"/>
        <end position="152"/>
    </location>
</feature>
<dbReference type="PROSITE" id="PS01035">
    <property type="entry name" value="PTS_EIIB_TYPE_1_CYS"/>
    <property type="match status" value="1"/>
</dbReference>
<evidence type="ECO:0000313" key="15">
    <source>
        <dbReference type="EMBL" id="MDX8334929.1"/>
    </source>
</evidence>
<accession>A0ABU4W8A4</accession>
<feature type="transmembrane region" description="Helical" evidence="12">
    <location>
        <begin position="91"/>
        <end position="109"/>
    </location>
</feature>
<dbReference type="InterPro" id="IPR050429">
    <property type="entry name" value="PTS_Glucose_EIICBA"/>
</dbReference>
<keyword evidence="7 12" id="KW-0812">Transmembrane</keyword>
<keyword evidence="8" id="KW-0418">Kinase</keyword>
<feature type="domain" description="PTS EIIC type-1" evidence="14">
    <location>
        <begin position="1"/>
        <end position="418"/>
    </location>
</feature>
<dbReference type="Gene3D" id="3.30.1360.60">
    <property type="entry name" value="Glucose permease domain IIB"/>
    <property type="match status" value="1"/>
</dbReference>
<keyword evidence="16" id="KW-1185">Reference proteome</keyword>
<feature type="transmembrane region" description="Helical" evidence="12">
    <location>
        <begin position="164"/>
        <end position="193"/>
    </location>
</feature>
<dbReference type="Pfam" id="PF02378">
    <property type="entry name" value="PTS_EIIC"/>
    <property type="match status" value="1"/>
</dbReference>
<dbReference type="InterPro" id="IPR013013">
    <property type="entry name" value="PTS_EIIC_1"/>
</dbReference>
<evidence type="ECO:0000256" key="11">
    <source>
        <dbReference type="PROSITE-ProRule" id="PRU00421"/>
    </source>
</evidence>
<organism evidence="15 16">
    <name type="scientific">Candidatus Cetobacterium colombiensis</name>
    <dbReference type="NCBI Taxonomy" id="3073100"/>
    <lineage>
        <taxon>Bacteria</taxon>
        <taxon>Fusobacteriati</taxon>
        <taxon>Fusobacteriota</taxon>
        <taxon>Fusobacteriia</taxon>
        <taxon>Fusobacteriales</taxon>
        <taxon>Fusobacteriaceae</taxon>
        <taxon>Cetobacterium</taxon>
    </lineage>
</organism>
<dbReference type="Proteomes" id="UP001279681">
    <property type="component" value="Unassembled WGS sequence"/>
</dbReference>
<proteinExistence type="predicted"/>
<evidence type="ECO:0000256" key="9">
    <source>
        <dbReference type="ARBA" id="ARBA00022989"/>
    </source>
</evidence>
<dbReference type="InterPro" id="IPR018113">
    <property type="entry name" value="PTrfase_EIIB_Cys"/>
</dbReference>
<keyword evidence="5 15" id="KW-0808">Transferase</keyword>
<feature type="transmembrane region" description="Helical" evidence="12">
    <location>
        <begin position="353"/>
        <end position="374"/>
    </location>
</feature>
<sequence length="532" mass="58375">MMKQIQRFGGAMYTPVLIFAFSGLVVGLTILLRNPIFVGELSNPDTTWFKVIKTIEEGGWTVFRQMPILFAIGLPISLAKTSNARACMESFVIYMSYNYFISSILNYWGPALNIDFSQPVGAGTGLTTIGGVKTLDTSIIGAIIVAGMVVYFHDKYFDKKLPDFLGIFQGSAFVVIVAFIPTLLLAVATAIVWPKVQSGIGSLQIFLASSGSLGVWIYTFLERLLIPTGLHHFIYTPFTYGPAVVDEGITKFWAENLTHFSQLTVPLKSVFPQGGFSLFGNSKIFGAIGIAIAFYFTSKSEKRKAVMGLLIPATLTAVLVGITEPLEFTFLFIAPVLFVVHSILAASMAAIMYSFGVVGSMGSGLINTATLNWIPLFKNHSMMIFTQIAIGVVFIVIYAFIFKMIIEKMNLKTPGREDEEEVKLYNKADFKMKNGENSKIKSQFDEIAYNILMGLGDVENIVDVTNCATRLRLTVKDPSLVQGTSYFRQIGTHGLVKNGCAIQVIVGLSVPQVRESFEKLLDNPEGLVAIQS</sequence>
<evidence type="ECO:0000256" key="4">
    <source>
        <dbReference type="ARBA" id="ARBA00022597"/>
    </source>
</evidence>
<keyword evidence="4" id="KW-0762">Sugar transport</keyword>
<evidence type="ECO:0000256" key="5">
    <source>
        <dbReference type="ARBA" id="ARBA00022679"/>
    </source>
</evidence>
<comment type="caution">
    <text evidence="15">The sequence shown here is derived from an EMBL/GenBank/DDBJ whole genome shotgun (WGS) entry which is preliminary data.</text>
</comment>
<dbReference type="CDD" id="cd00212">
    <property type="entry name" value="PTS_IIB_glc"/>
    <property type="match status" value="1"/>
</dbReference>
<name>A0ABU4W8A4_9FUSO</name>
<evidence type="ECO:0000256" key="8">
    <source>
        <dbReference type="ARBA" id="ARBA00022777"/>
    </source>
</evidence>
<keyword evidence="3" id="KW-1003">Cell membrane</keyword>
<evidence type="ECO:0000259" key="14">
    <source>
        <dbReference type="PROSITE" id="PS51103"/>
    </source>
</evidence>
<feature type="transmembrane region" description="Helical" evidence="12">
    <location>
        <begin position="274"/>
        <end position="296"/>
    </location>
</feature>
<dbReference type="RefSeq" id="WP_320312342.1">
    <property type="nucleotide sequence ID" value="NZ_JAVIKH010000001.1"/>
</dbReference>
<dbReference type="GO" id="GO:0016740">
    <property type="term" value="F:transferase activity"/>
    <property type="evidence" value="ECO:0007669"/>
    <property type="project" value="UniProtKB-KW"/>
</dbReference>
<feature type="transmembrane region" description="Helical" evidence="12">
    <location>
        <begin position="328"/>
        <end position="346"/>
    </location>
</feature>
<comment type="subcellular location">
    <subcellularLocation>
        <location evidence="1">Cell membrane</location>
        <topology evidence="1">Multi-pass membrane protein</topology>
    </subcellularLocation>
</comment>
<protein>
    <submittedName>
        <fullName evidence="15">Alpha-glucoside-specific PTS transporter subunit IIBC</fullName>
        <ecNumber evidence="15">2.7.1.-</ecNumber>
    </submittedName>
</protein>
<evidence type="ECO:0000256" key="7">
    <source>
        <dbReference type="ARBA" id="ARBA00022692"/>
    </source>
</evidence>
<dbReference type="PROSITE" id="PS51098">
    <property type="entry name" value="PTS_EIIB_TYPE_1"/>
    <property type="match status" value="1"/>
</dbReference>
<feature type="domain" description="PTS EIIB type-1" evidence="13">
    <location>
        <begin position="445"/>
        <end position="527"/>
    </location>
</feature>
<evidence type="ECO:0000256" key="10">
    <source>
        <dbReference type="ARBA" id="ARBA00023136"/>
    </source>
</evidence>
<keyword evidence="6" id="KW-0598">Phosphotransferase system</keyword>
<dbReference type="Pfam" id="PF00367">
    <property type="entry name" value="PTS_EIIB"/>
    <property type="match status" value="1"/>
</dbReference>
<dbReference type="InterPro" id="IPR036878">
    <property type="entry name" value="Glu_permease_IIB"/>
</dbReference>
<dbReference type="NCBIfam" id="TIGR02005">
    <property type="entry name" value="PTS-IIBC-alpha"/>
    <property type="match status" value="1"/>
</dbReference>
<feature type="active site" description="Phosphocysteine intermediate; for EIIB activity" evidence="11">
    <location>
        <position position="467"/>
    </location>
</feature>
<dbReference type="EC" id="2.7.1.-" evidence="15"/>
<dbReference type="SUPFAM" id="SSF55604">
    <property type="entry name" value="Glucose permease domain IIB"/>
    <property type="match status" value="1"/>
</dbReference>
<evidence type="ECO:0000256" key="3">
    <source>
        <dbReference type="ARBA" id="ARBA00022475"/>
    </source>
</evidence>
<dbReference type="PANTHER" id="PTHR30009">
    <property type="entry name" value="CYTOCHROME C-TYPE SYNTHESIS PROTEIN AND PTS TRANSMEMBRANE COMPONENT"/>
    <property type="match status" value="1"/>
</dbReference>
<dbReference type="InterPro" id="IPR001996">
    <property type="entry name" value="PTS_IIB_1"/>
</dbReference>
<keyword evidence="10 12" id="KW-0472">Membrane</keyword>
<feature type="transmembrane region" description="Helical" evidence="12">
    <location>
        <begin position="12"/>
        <end position="32"/>
    </location>
</feature>
<evidence type="ECO:0000256" key="1">
    <source>
        <dbReference type="ARBA" id="ARBA00004651"/>
    </source>
</evidence>
<feature type="transmembrane region" description="Helical" evidence="12">
    <location>
        <begin position="305"/>
        <end position="322"/>
    </location>
</feature>
<evidence type="ECO:0000259" key="13">
    <source>
        <dbReference type="PROSITE" id="PS51098"/>
    </source>
</evidence>
<keyword evidence="2" id="KW-0813">Transport</keyword>
<evidence type="ECO:0000256" key="2">
    <source>
        <dbReference type="ARBA" id="ARBA00022448"/>
    </source>
</evidence>
<feature type="transmembrane region" description="Helical" evidence="12">
    <location>
        <begin position="380"/>
        <end position="402"/>
    </location>
</feature>